<accession>A0A6J6GKE0</accession>
<evidence type="ECO:0000256" key="1">
    <source>
        <dbReference type="ARBA" id="ARBA00012417"/>
    </source>
</evidence>
<organism evidence="9">
    <name type="scientific">freshwater metagenome</name>
    <dbReference type="NCBI Taxonomy" id="449393"/>
    <lineage>
        <taxon>unclassified sequences</taxon>
        <taxon>metagenomes</taxon>
        <taxon>ecological metagenomes</taxon>
    </lineage>
</organism>
<evidence type="ECO:0000256" key="6">
    <source>
        <dbReference type="ARBA" id="ARBA00022932"/>
    </source>
</evidence>
<dbReference type="Gene3D" id="3.40.50.300">
    <property type="entry name" value="P-loop containing nucleotide triphosphate hydrolases"/>
    <property type="match status" value="1"/>
</dbReference>
<dbReference type="NCBIfam" id="TIGR00678">
    <property type="entry name" value="holB"/>
    <property type="match status" value="1"/>
</dbReference>
<dbReference type="InterPro" id="IPR050238">
    <property type="entry name" value="DNA_Rep/Repair_Clamp_Loader"/>
</dbReference>
<protein>
    <recommendedName>
        <fullName evidence="2">DNA polymerase III subunit delta'</fullName>
        <ecNumber evidence="1">2.7.7.7</ecNumber>
    </recommendedName>
</protein>
<dbReference type="NCBIfam" id="NF005926">
    <property type="entry name" value="PRK07940.1"/>
    <property type="match status" value="1"/>
</dbReference>
<dbReference type="Pfam" id="PF09115">
    <property type="entry name" value="DNApol3-delta_C"/>
    <property type="match status" value="1"/>
</dbReference>
<gene>
    <name evidence="9" type="ORF">UFOPK1811_00690</name>
</gene>
<dbReference type="EMBL" id="CAEZUJ010000021">
    <property type="protein sequence ID" value="CAB4599584.1"/>
    <property type="molecule type" value="Genomic_DNA"/>
</dbReference>
<dbReference type="PANTHER" id="PTHR11669">
    <property type="entry name" value="REPLICATION FACTOR C / DNA POLYMERASE III GAMMA-TAU SUBUNIT"/>
    <property type="match status" value="1"/>
</dbReference>
<feature type="domain" description="DNA polymerase III delta subunit C-terminal" evidence="8">
    <location>
        <begin position="306"/>
        <end position="376"/>
    </location>
</feature>
<dbReference type="GO" id="GO:0003677">
    <property type="term" value="F:DNA binding"/>
    <property type="evidence" value="ECO:0007669"/>
    <property type="project" value="InterPro"/>
</dbReference>
<keyword evidence="6" id="KW-0239">DNA-directed DNA polymerase</keyword>
<keyword evidence="4" id="KW-0548">Nucleotidyltransferase</keyword>
<evidence type="ECO:0000256" key="2">
    <source>
        <dbReference type="ARBA" id="ARBA00014363"/>
    </source>
</evidence>
<proteinExistence type="predicted"/>
<reference evidence="9" key="1">
    <citation type="submission" date="2020-05" db="EMBL/GenBank/DDBJ databases">
        <authorList>
            <person name="Chiriac C."/>
            <person name="Salcher M."/>
            <person name="Ghai R."/>
            <person name="Kavagutti S V."/>
        </authorList>
    </citation>
    <scope>NUCLEOTIDE SEQUENCE</scope>
</reference>
<dbReference type="GO" id="GO:0003887">
    <property type="term" value="F:DNA-directed DNA polymerase activity"/>
    <property type="evidence" value="ECO:0007669"/>
    <property type="project" value="UniProtKB-KW"/>
</dbReference>
<keyword evidence="5" id="KW-0235">DNA replication</keyword>
<dbReference type="SUPFAM" id="SSF52540">
    <property type="entry name" value="P-loop containing nucleoside triphosphate hydrolases"/>
    <property type="match status" value="1"/>
</dbReference>
<dbReference type="PANTHER" id="PTHR11669:SF8">
    <property type="entry name" value="DNA POLYMERASE III SUBUNIT DELTA"/>
    <property type="match status" value="1"/>
</dbReference>
<evidence type="ECO:0000256" key="4">
    <source>
        <dbReference type="ARBA" id="ARBA00022695"/>
    </source>
</evidence>
<name>A0A6J6GKE0_9ZZZZ</name>
<evidence type="ECO:0000313" key="9">
    <source>
        <dbReference type="EMBL" id="CAB4599584.1"/>
    </source>
</evidence>
<dbReference type="Pfam" id="PF13177">
    <property type="entry name" value="DNA_pol3_delta2"/>
    <property type="match status" value="1"/>
</dbReference>
<dbReference type="GO" id="GO:0008408">
    <property type="term" value="F:3'-5' exonuclease activity"/>
    <property type="evidence" value="ECO:0007669"/>
    <property type="project" value="InterPro"/>
</dbReference>
<dbReference type="GO" id="GO:0006261">
    <property type="term" value="P:DNA-templated DNA replication"/>
    <property type="evidence" value="ECO:0007669"/>
    <property type="project" value="TreeGrafter"/>
</dbReference>
<dbReference type="AlphaFoldDB" id="A0A6J6GKE0"/>
<dbReference type="InterPro" id="IPR015199">
    <property type="entry name" value="DNA_pol_III_delta_C"/>
</dbReference>
<dbReference type="InterPro" id="IPR004622">
    <property type="entry name" value="DNA_pol_HolB"/>
</dbReference>
<evidence type="ECO:0000259" key="8">
    <source>
        <dbReference type="Pfam" id="PF09115"/>
    </source>
</evidence>
<dbReference type="GO" id="GO:0009360">
    <property type="term" value="C:DNA polymerase III complex"/>
    <property type="evidence" value="ECO:0007669"/>
    <property type="project" value="InterPro"/>
</dbReference>
<comment type="catalytic activity">
    <reaction evidence="7">
        <text>DNA(n) + a 2'-deoxyribonucleoside 5'-triphosphate = DNA(n+1) + diphosphate</text>
        <dbReference type="Rhea" id="RHEA:22508"/>
        <dbReference type="Rhea" id="RHEA-COMP:17339"/>
        <dbReference type="Rhea" id="RHEA-COMP:17340"/>
        <dbReference type="ChEBI" id="CHEBI:33019"/>
        <dbReference type="ChEBI" id="CHEBI:61560"/>
        <dbReference type="ChEBI" id="CHEBI:173112"/>
        <dbReference type="EC" id="2.7.7.7"/>
    </reaction>
</comment>
<evidence type="ECO:0000256" key="5">
    <source>
        <dbReference type="ARBA" id="ARBA00022705"/>
    </source>
</evidence>
<dbReference type="InterPro" id="IPR027417">
    <property type="entry name" value="P-loop_NTPase"/>
</dbReference>
<keyword evidence="3" id="KW-0808">Transferase</keyword>
<dbReference type="EC" id="2.7.7.7" evidence="1"/>
<sequence length="378" mass="40641">MSVFTDLVGQSEAVDILKSAVIGDGVAMTQSWLFTGPPGSGRSNAALAFATALVCYEGGCGECSSCKTARYGSHPDVELIRTEGLSIKIDEVREIIMRASWEPTLSAYRVIVMEDADRLTESAANALLKAIEEPGMRTVWLLCAPTLADVLPTIRSRCRHISLQTPSNSAVAQLLISRDGIAPDLARQVARLSQGHIGRAKWLATNPEAVTRRLEAVRLALGLRDVGGAMAGAATLVEWATEQAQAQALGRDEREEADLSAALGVGGTGRGAPSGSAKALKELEKEQKSRTTRATRDCLDMALLDIATAYRDIITLQLNAESELINEDLRNEISALAQSSKPESMVKRWEAVMATRRTLNFNVAPLLAIEALLLNVKF</sequence>
<evidence type="ECO:0000256" key="3">
    <source>
        <dbReference type="ARBA" id="ARBA00022679"/>
    </source>
</evidence>
<evidence type="ECO:0000256" key="7">
    <source>
        <dbReference type="ARBA" id="ARBA00049244"/>
    </source>
</evidence>